<feature type="coiled-coil region" evidence="8">
    <location>
        <begin position="64"/>
        <end position="91"/>
    </location>
</feature>
<keyword evidence="11" id="KW-1185">Reference proteome</keyword>
<dbReference type="OrthoDB" id="2988583at2"/>
<keyword evidence="3 7" id="KW-0812">Transmembrane</keyword>
<dbReference type="GO" id="GO:0005886">
    <property type="term" value="C:plasma membrane"/>
    <property type="evidence" value="ECO:0007669"/>
    <property type="project" value="UniProtKB-SubCell"/>
</dbReference>
<feature type="transmembrane region" description="Helical" evidence="7">
    <location>
        <begin position="41"/>
        <end position="62"/>
    </location>
</feature>
<gene>
    <name evidence="7" type="primary">ftsL</name>
    <name evidence="10" type="ORF">BG53_12755</name>
</gene>
<dbReference type="EMBL" id="JFHU01000005">
    <property type="protein sequence ID" value="EXX92544.1"/>
    <property type="molecule type" value="Genomic_DNA"/>
</dbReference>
<keyword evidence="8" id="KW-0175">Coiled coil</keyword>
<keyword evidence="1 7" id="KW-1003">Cell membrane</keyword>
<reference evidence="10 11" key="1">
    <citation type="submission" date="2014-02" db="EMBL/GenBank/DDBJ databases">
        <title>Genome sequence of Paenibacillus darwinianus reveals adaptive mechanisms for survival in Antarctic soils.</title>
        <authorList>
            <person name="Dsouza M."/>
            <person name="Taylor M.W."/>
            <person name="Turner S.J."/>
            <person name="Aislabie J."/>
        </authorList>
    </citation>
    <scope>NUCLEOTIDE SEQUENCE [LARGE SCALE GENOMIC DNA]</scope>
    <source>
        <strain evidence="10 11">CE1</strain>
    </source>
</reference>
<comment type="subcellular location">
    <subcellularLocation>
        <location evidence="7">Cell membrane</location>
        <topology evidence="7">Single-pass type II membrane protein</topology>
    </subcellularLocation>
    <text evidence="7">Localizes to the division septum where it forms a ring structure.</text>
</comment>
<protein>
    <recommendedName>
        <fullName evidence="7">Cell division protein FtsL</fullName>
    </recommendedName>
</protein>
<proteinExistence type="inferred from homology"/>
<dbReference type="HAMAP" id="MF_00910">
    <property type="entry name" value="FtsL"/>
    <property type="match status" value="1"/>
</dbReference>
<keyword evidence="6 7" id="KW-0131">Cell cycle</keyword>
<evidence type="ECO:0000256" key="8">
    <source>
        <dbReference type="SAM" id="Coils"/>
    </source>
</evidence>
<comment type="caution">
    <text evidence="10">The sequence shown here is derived from an EMBL/GenBank/DDBJ whole genome shotgun (WGS) entry which is preliminary data.</text>
</comment>
<dbReference type="Pfam" id="PF04977">
    <property type="entry name" value="DivIC"/>
    <property type="match status" value="1"/>
</dbReference>
<name>A0A9W5S3W1_9BACL</name>
<keyword evidence="4 7" id="KW-1133">Transmembrane helix</keyword>
<sequence>MAYMHGNLAVQPQKRQERQTSVQTKKKVVVRRKTLPVQEKLLYLFTVVMCVIVAGVIIFRYAQIYQMNLEIKQLTEKYEALSVQQKELQRKYETLSDPGMIKRKAEELGMIPNDQEVISVELGSGSSQTAMKE</sequence>
<accession>A0A9W5S3W1</accession>
<dbReference type="GO" id="GO:0043093">
    <property type="term" value="P:FtsZ-dependent cytokinesis"/>
    <property type="evidence" value="ECO:0007669"/>
    <property type="project" value="UniProtKB-UniRule"/>
</dbReference>
<evidence type="ECO:0000256" key="5">
    <source>
        <dbReference type="ARBA" id="ARBA00023136"/>
    </source>
</evidence>
<evidence type="ECO:0000256" key="4">
    <source>
        <dbReference type="ARBA" id="ARBA00022989"/>
    </source>
</evidence>
<evidence type="ECO:0000256" key="1">
    <source>
        <dbReference type="ARBA" id="ARBA00022475"/>
    </source>
</evidence>
<evidence type="ECO:0000256" key="2">
    <source>
        <dbReference type="ARBA" id="ARBA00022618"/>
    </source>
</evidence>
<evidence type="ECO:0000256" key="7">
    <source>
        <dbReference type="HAMAP-Rule" id="MF_00910"/>
    </source>
</evidence>
<evidence type="ECO:0000256" key="9">
    <source>
        <dbReference type="SAM" id="MobiDB-lite"/>
    </source>
</evidence>
<dbReference type="AlphaFoldDB" id="A0A9W5S3W1"/>
<dbReference type="InterPro" id="IPR007060">
    <property type="entry name" value="FtsL/DivIC"/>
</dbReference>
<keyword evidence="2 7" id="KW-0132">Cell division</keyword>
<feature type="region of interest" description="Disordered" evidence="9">
    <location>
        <begin position="1"/>
        <end position="23"/>
    </location>
</feature>
<keyword evidence="5 7" id="KW-0472">Membrane</keyword>
<dbReference type="RefSeq" id="WP_036581277.1">
    <property type="nucleotide sequence ID" value="NZ_KK082149.1"/>
</dbReference>
<organism evidence="10 11">
    <name type="scientific">Paenibacillus darwinianus</name>
    <dbReference type="NCBI Taxonomy" id="1380763"/>
    <lineage>
        <taxon>Bacteria</taxon>
        <taxon>Bacillati</taxon>
        <taxon>Bacillota</taxon>
        <taxon>Bacilli</taxon>
        <taxon>Bacillales</taxon>
        <taxon>Paenibacillaceae</taxon>
        <taxon>Paenibacillus</taxon>
    </lineage>
</organism>
<dbReference type="InterPro" id="IPR011922">
    <property type="entry name" value="Cell_div_FtsL"/>
</dbReference>
<comment type="function">
    <text evidence="7">Essential cell division protein.</text>
</comment>
<evidence type="ECO:0000313" key="10">
    <source>
        <dbReference type="EMBL" id="EXX92544.1"/>
    </source>
</evidence>
<evidence type="ECO:0000313" key="11">
    <source>
        <dbReference type="Proteomes" id="UP000053750"/>
    </source>
</evidence>
<evidence type="ECO:0000256" key="3">
    <source>
        <dbReference type="ARBA" id="ARBA00022692"/>
    </source>
</evidence>
<dbReference type="GO" id="GO:0032153">
    <property type="term" value="C:cell division site"/>
    <property type="evidence" value="ECO:0007669"/>
    <property type="project" value="UniProtKB-UniRule"/>
</dbReference>
<dbReference type="Proteomes" id="UP000053750">
    <property type="component" value="Unassembled WGS sequence"/>
</dbReference>
<comment type="similarity">
    <text evidence="7">Belongs to the FtsL family.</text>
</comment>
<evidence type="ECO:0000256" key="6">
    <source>
        <dbReference type="ARBA" id="ARBA00023306"/>
    </source>
</evidence>